<reference evidence="1" key="2">
    <citation type="journal article" date="2015" name="Data Brief">
        <title>Shoot transcriptome of the giant reed, Arundo donax.</title>
        <authorList>
            <person name="Barrero R.A."/>
            <person name="Guerrero F.D."/>
            <person name="Moolhuijzen P."/>
            <person name="Goolsby J.A."/>
            <person name="Tidwell J."/>
            <person name="Bellgard S.E."/>
            <person name="Bellgard M.I."/>
        </authorList>
    </citation>
    <scope>NUCLEOTIDE SEQUENCE</scope>
    <source>
        <tissue evidence="1">Shoot tissue taken approximately 20 cm above the soil surface</tissue>
    </source>
</reference>
<proteinExistence type="predicted"/>
<reference evidence="1" key="1">
    <citation type="submission" date="2014-09" db="EMBL/GenBank/DDBJ databases">
        <authorList>
            <person name="Magalhaes I.L.F."/>
            <person name="Oliveira U."/>
            <person name="Santos F.R."/>
            <person name="Vidigal T.H.D.A."/>
            <person name="Brescovit A.D."/>
            <person name="Santos A.J."/>
        </authorList>
    </citation>
    <scope>NUCLEOTIDE SEQUENCE</scope>
    <source>
        <tissue evidence="1">Shoot tissue taken approximately 20 cm above the soil surface</tissue>
    </source>
</reference>
<name>A0A0A9HDR3_ARUDO</name>
<sequence length="57" mass="5964">MFQPFPNPAVGTCTESPRAASTAVSDSGYLLFLPNDAGCTPGYCTLVGTEAYALFEI</sequence>
<accession>A0A0A9HDR3</accession>
<dbReference type="AlphaFoldDB" id="A0A0A9HDR3"/>
<dbReference type="EMBL" id="GBRH01164915">
    <property type="protein sequence ID" value="JAE32981.1"/>
    <property type="molecule type" value="Transcribed_RNA"/>
</dbReference>
<organism evidence="1">
    <name type="scientific">Arundo donax</name>
    <name type="common">Giant reed</name>
    <name type="synonym">Donax arundinaceus</name>
    <dbReference type="NCBI Taxonomy" id="35708"/>
    <lineage>
        <taxon>Eukaryota</taxon>
        <taxon>Viridiplantae</taxon>
        <taxon>Streptophyta</taxon>
        <taxon>Embryophyta</taxon>
        <taxon>Tracheophyta</taxon>
        <taxon>Spermatophyta</taxon>
        <taxon>Magnoliopsida</taxon>
        <taxon>Liliopsida</taxon>
        <taxon>Poales</taxon>
        <taxon>Poaceae</taxon>
        <taxon>PACMAD clade</taxon>
        <taxon>Arundinoideae</taxon>
        <taxon>Arundineae</taxon>
        <taxon>Arundo</taxon>
    </lineage>
</organism>
<protein>
    <submittedName>
        <fullName evidence="1">Uncharacterized protein</fullName>
    </submittedName>
</protein>
<evidence type="ECO:0000313" key="1">
    <source>
        <dbReference type="EMBL" id="JAE32981.1"/>
    </source>
</evidence>